<name>A0AAV4T0F1_9ARAC</name>
<proteinExistence type="predicted"/>
<evidence type="ECO:0000313" key="1">
    <source>
        <dbReference type="EMBL" id="GIY39535.1"/>
    </source>
</evidence>
<sequence length="216" mass="24083">MGLFFLYRYAKDIGYCRARRWPGAKNCKWSVNSPDEEIWNQDESIRGINVPFMTDVDGLSGRLSVEIKLSDFTMRPLHVIRSINGTEFSVLRKRFTYFKKGLKTITIRINLRLTAQLNRGAGESARLENRSASLCAGAASLAFFGEGAPAQWRTTIPPENESRSNKAFVYTSPPFVVAANLCLIVSGKNGPLGPPCLNSGMTPVELLPFQMHYGKE</sequence>
<dbReference type="AlphaFoldDB" id="A0AAV4T0F1"/>
<dbReference type="Proteomes" id="UP001054837">
    <property type="component" value="Unassembled WGS sequence"/>
</dbReference>
<protein>
    <submittedName>
        <fullName evidence="1">Uncharacterized protein</fullName>
    </submittedName>
</protein>
<organism evidence="1 2">
    <name type="scientific">Caerostris darwini</name>
    <dbReference type="NCBI Taxonomy" id="1538125"/>
    <lineage>
        <taxon>Eukaryota</taxon>
        <taxon>Metazoa</taxon>
        <taxon>Ecdysozoa</taxon>
        <taxon>Arthropoda</taxon>
        <taxon>Chelicerata</taxon>
        <taxon>Arachnida</taxon>
        <taxon>Araneae</taxon>
        <taxon>Araneomorphae</taxon>
        <taxon>Entelegynae</taxon>
        <taxon>Araneoidea</taxon>
        <taxon>Araneidae</taxon>
        <taxon>Caerostris</taxon>
    </lineage>
</organism>
<keyword evidence="2" id="KW-1185">Reference proteome</keyword>
<accession>A0AAV4T0F1</accession>
<dbReference type="EMBL" id="BPLQ01008818">
    <property type="protein sequence ID" value="GIY39535.1"/>
    <property type="molecule type" value="Genomic_DNA"/>
</dbReference>
<gene>
    <name evidence="1" type="ORF">CDAR_539141</name>
</gene>
<evidence type="ECO:0000313" key="2">
    <source>
        <dbReference type="Proteomes" id="UP001054837"/>
    </source>
</evidence>
<reference evidence="1 2" key="1">
    <citation type="submission" date="2021-06" db="EMBL/GenBank/DDBJ databases">
        <title>Caerostris darwini draft genome.</title>
        <authorList>
            <person name="Kono N."/>
            <person name="Arakawa K."/>
        </authorList>
    </citation>
    <scope>NUCLEOTIDE SEQUENCE [LARGE SCALE GENOMIC DNA]</scope>
</reference>
<comment type="caution">
    <text evidence="1">The sequence shown here is derived from an EMBL/GenBank/DDBJ whole genome shotgun (WGS) entry which is preliminary data.</text>
</comment>